<sequence length="89" mass="10509">MRLVSTFSCIRIVLANELNRTFRYRRCANIISPMKYQSIHLSIHPSVQPYSAWTWGSAFSLGAFYYYFFYFVDYTTILIKSAKEHCDSD</sequence>
<accession>A0A1Y2GI38</accession>
<dbReference type="EMBL" id="MCFF01000028">
    <property type="protein sequence ID" value="ORZ11391.1"/>
    <property type="molecule type" value="Genomic_DNA"/>
</dbReference>
<evidence type="ECO:0000313" key="3">
    <source>
        <dbReference type="Proteomes" id="UP000193648"/>
    </source>
</evidence>
<dbReference type="GeneID" id="33561240"/>
<name>A0A1Y2GI38_9FUNG</name>
<dbReference type="InParanoid" id="A0A1Y2GI38"/>
<evidence type="ECO:0000313" key="2">
    <source>
        <dbReference type="EMBL" id="ORZ11391.1"/>
    </source>
</evidence>
<proteinExistence type="predicted"/>
<keyword evidence="1" id="KW-0472">Membrane</keyword>
<comment type="caution">
    <text evidence="2">The sequence shown here is derived from an EMBL/GenBank/DDBJ whole genome shotgun (WGS) entry which is preliminary data.</text>
</comment>
<reference evidence="2 3" key="1">
    <citation type="submission" date="2016-07" db="EMBL/GenBank/DDBJ databases">
        <title>Pervasive Adenine N6-methylation of Active Genes in Fungi.</title>
        <authorList>
            <consortium name="DOE Joint Genome Institute"/>
            <person name="Mondo S.J."/>
            <person name="Dannebaum R.O."/>
            <person name="Kuo R.C."/>
            <person name="Labutti K."/>
            <person name="Haridas S."/>
            <person name="Kuo A."/>
            <person name="Salamov A."/>
            <person name="Ahrendt S.R."/>
            <person name="Lipzen A."/>
            <person name="Sullivan W."/>
            <person name="Andreopoulos W.B."/>
            <person name="Clum A."/>
            <person name="Lindquist E."/>
            <person name="Daum C."/>
            <person name="Ramamoorthy G.K."/>
            <person name="Gryganskyi A."/>
            <person name="Culley D."/>
            <person name="Magnuson J.K."/>
            <person name="James T.Y."/>
            <person name="O'Malley M.A."/>
            <person name="Stajich J.E."/>
            <person name="Spatafora J.W."/>
            <person name="Visel A."/>
            <person name="Grigoriev I.V."/>
        </authorList>
    </citation>
    <scope>NUCLEOTIDE SEQUENCE [LARGE SCALE GENOMIC DNA]</scope>
    <source>
        <strain evidence="2 3">NRRL 3116</strain>
    </source>
</reference>
<keyword evidence="1" id="KW-1133">Transmembrane helix</keyword>
<organism evidence="2 3">
    <name type="scientific">Lobosporangium transversale</name>
    <dbReference type="NCBI Taxonomy" id="64571"/>
    <lineage>
        <taxon>Eukaryota</taxon>
        <taxon>Fungi</taxon>
        <taxon>Fungi incertae sedis</taxon>
        <taxon>Mucoromycota</taxon>
        <taxon>Mortierellomycotina</taxon>
        <taxon>Mortierellomycetes</taxon>
        <taxon>Mortierellales</taxon>
        <taxon>Mortierellaceae</taxon>
        <taxon>Lobosporangium</taxon>
    </lineage>
</organism>
<evidence type="ECO:0000256" key="1">
    <source>
        <dbReference type="SAM" id="Phobius"/>
    </source>
</evidence>
<dbReference type="Proteomes" id="UP000193648">
    <property type="component" value="Unassembled WGS sequence"/>
</dbReference>
<keyword evidence="1" id="KW-0812">Transmembrane</keyword>
<dbReference type="RefSeq" id="XP_021879706.1">
    <property type="nucleotide sequence ID" value="XM_022019395.1"/>
</dbReference>
<protein>
    <submittedName>
        <fullName evidence="2">Uncharacterized protein</fullName>
    </submittedName>
</protein>
<keyword evidence="3" id="KW-1185">Reference proteome</keyword>
<gene>
    <name evidence="2" type="ORF">BCR41DRAFT_112922</name>
</gene>
<dbReference type="AlphaFoldDB" id="A0A1Y2GI38"/>
<feature type="transmembrane region" description="Helical" evidence="1">
    <location>
        <begin position="52"/>
        <end position="72"/>
    </location>
</feature>